<dbReference type="InterPro" id="IPR003599">
    <property type="entry name" value="Ig_sub"/>
</dbReference>
<dbReference type="Gene3D" id="2.60.40.10">
    <property type="entry name" value="Immunoglobulins"/>
    <property type="match status" value="2"/>
</dbReference>
<evidence type="ECO:0000256" key="1">
    <source>
        <dbReference type="ARBA" id="ARBA00023157"/>
    </source>
</evidence>
<feature type="compositionally biased region" description="Polar residues" evidence="3">
    <location>
        <begin position="266"/>
        <end position="276"/>
    </location>
</feature>
<dbReference type="OrthoDB" id="5983387at2759"/>
<dbReference type="AlphaFoldDB" id="A0A2B4RNN5"/>
<dbReference type="SUPFAM" id="SSF48726">
    <property type="entry name" value="Immunoglobulin"/>
    <property type="match status" value="2"/>
</dbReference>
<dbReference type="Proteomes" id="UP000225706">
    <property type="component" value="Unassembled WGS sequence"/>
</dbReference>
<comment type="caution">
    <text evidence="5">The sequence shown here is derived from an EMBL/GenBank/DDBJ whole genome shotgun (WGS) entry which is preliminary data.</text>
</comment>
<proteinExistence type="predicted"/>
<accession>A0A2B4RNN5</accession>
<dbReference type="PIRSF" id="PIRSF000615">
    <property type="entry name" value="TyrPK_CSF1-R"/>
    <property type="match status" value="1"/>
</dbReference>
<protein>
    <submittedName>
        <fullName evidence="5">Roundabout-like 2</fullName>
    </submittedName>
</protein>
<dbReference type="SMART" id="SM00408">
    <property type="entry name" value="IGc2"/>
    <property type="match status" value="1"/>
</dbReference>
<dbReference type="Pfam" id="PF13927">
    <property type="entry name" value="Ig_3"/>
    <property type="match status" value="1"/>
</dbReference>
<organism evidence="5 6">
    <name type="scientific">Stylophora pistillata</name>
    <name type="common">Smooth cauliflower coral</name>
    <dbReference type="NCBI Taxonomy" id="50429"/>
    <lineage>
        <taxon>Eukaryota</taxon>
        <taxon>Metazoa</taxon>
        <taxon>Cnidaria</taxon>
        <taxon>Anthozoa</taxon>
        <taxon>Hexacorallia</taxon>
        <taxon>Scleractinia</taxon>
        <taxon>Astrocoeniina</taxon>
        <taxon>Pocilloporidae</taxon>
        <taxon>Stylophora</taxon>
    </lineage>
</organism>
<keyword evidence="6" id="KW-1185">Reference proteome</keyword>
<evidence type="ECO:0000256" key="3">
    <source>
        <dbReference type="SAM" id="MobiDB-lite"/>
    </source>
</evidence>
<feature type="domain" description="Ig-like" evidence="4">
    <location>
        <begin position="38"/>
        <end position="139"/>
    </location>
</feature>
<evidence type="ECO:0000313" key="5">
    <source>
        <dbReference type="EMBL" id="PFX17875.1"/>
    </source>
</evidence>
<sequence length="276" mass="31029">MVFFLRFSCGSYCEAALSGVEIFAQESTAHYAGLSIIPDVEISTSPPTQKLAIGTAINLTCMAQPRSIDAGYYDRWTKYIQWYDPQGRPVGQKCVQGRRMVLKLRCTLMLKKLTAEKLGGYTCEAGNPYRKHCRRKSVEIRPQENQNINIVEDPKSQRVFINSNVTLNCTATGQPKVTILWMKNNDSYALQTNKTNPRVEERIILLDNKTVLSQLLLTATNREDHGKYHCVANNDIGKRISRVAFLQIADQDAQFSQRSKEPKCSCTASGDPNPSN</sequence>
<reference evidence="6" key="1">
    <citation type="journal article" date="2017" name="bioRxiv">
        <title>Comparative analysis of the genomes of Stylophora pistillata and Acropora digitifera provides evidence for extensive differences between species of corals.</title>
        <authorList>
            <person name="Voolstra C.R."/>
            <person name="Li Y."/>
            <person name="Liew Y.J."/>
            <person name="Baumgarten S."/>
            <person name="Zoccola D."/>
            <person name="Flot J.-F."/>
            <person name="Tambutte S."/>
            <person name="Allemand D."/>
            <person name="Aranda M."/>
        </authorList>
    </citation>
    <scope>NUCLEOTIDE SEQUENCE [LARGE SCALE GENOMIC DNA]</scope>
</reference>
<feature type="domain" description="Ig-like" evidence="4">
    <location>
        <begin position="142"/>
        <end position="241"/>
    </location>
</feature>
<dbReference type="EMBL" id="LSMT01000444">
    <property type="protein sequence ID" value="PFX17875.1"/>
    <property type="molecule type" value="Genomic_DNA"/>
</dbReference>
<dbReference type="PROSITE" id="PS50835">
    <property type="entry name" value="IG_LIKE"/>
    <property type="match status" value="2"/>
</dbReference>
<dbReference type="PANTHER" id="PTHR46013:SF7">
    <property type="entry name" value="IG-LIKE DOMAIN-CONTAINING PROTEIN"/>
    <property type="match status" value="1"/>
</dbReference>
<dbReference type="InterPro" id="IPR036179">
    <property type="entry name" value="Ig-like_dom_sf"/>
</dbReference>
<dbReference type="InterPro" id="IPR007110">
    <property type="entry name" value="Ig-like_dom"/>
</dbReference>
<keyword evidence="1" id="KW-1015">Disulfide bond</keyword>
<dbReference type="InterPro" id="IPR013783">
    <property type="entry name" value="Ig-like_fold"/>
</dbReference>
<gene>
    <name evidence="5" type="primary">ROBO2</name>
    <name evidence="5" type="ORF">AWC38_SpisGene17789</name>
</gene>
<dbReference type="FunFam" id="2.60.40.10:FF:000032">
    <property type="entry name" value="palladin isoform X1"/>
    <property type="match status" value="1"/>
</dbReference>
<keyword evidence="2" id="KW-0393">Immunoglobulin domain</keyword>
<feature type="region of interest" description="Disordered" evidence="3">
    <location>
        <begin position="257"/>
        <end position="276"/>
    </location>
</feature>
<dbReference type="STRING" id="50429.A0A2B4RNN5"/>
<dbReference type="InterPro" id="IPR003598">
    <property type="entry name" value="Ig_sub2"/>
</dbReference>
<name>A0A2B4RNN5_STYPI</name>
<dbReference type="PANTHER" id="PTHR46013">
    <property type="entry name" value="VASCULAR CELL ADHESION MOLECULE 1"/>
    <property type="match status" value="1"/>
</dbReference>
<evidence type="ECO:0000313" key="6">
    <source>
        <dbReference type="Proteomes" id="UP000225706"/>
    </source>
</evidence>
<dbReference type="SMART" id="SM00409">
    <property type="entry name" value="IG"/>
    <property type="match status" value="2"/>
</dbReference>
<evidence type="ECO:0000256" key="2">
    <source>
        <dbReference type="ARBA" id="ARBA00023319"/>
    </source>
</evidence>
<evidence type="ECO:0000259" key="4">
    <source>
        <dbReference type="PROSITE" id="PS50835"/>
    </source>
</evidence>